<comment type="caution">
    <text evidence="2">The sequence shown here is derived from an EMBL/GenBank/DDBJ whole genome shotgun (WGS) entry which is preliminary data.</text>
</comment>
<gene>
    <name evidence="2" type="ORF">NQ318_009168</name>
</gene>
<feature type="compositionally biased region" description="Basic and acidic residues" evidence="1">
    <location>
        <begin position="217"/>
        <end position="243"/>
    </location>
</feature>
<protein>
    <submittedName>
        <fullName evidence="2">Uncharacterized protein</fullName>
    </submittedName>
</protein>
<reference evidence="2" key="1">
    <citation type="journal article" date="2023" name="Insect Mol. Biol.">
        <title>Genome sequencing provides insights into the evolution of gene families encoding plant cell wall-degrading enzymes in longhorned beetles.</title>
        <authorList>
            <person name="Shin N.R."/>
            <person name="Okamura Y."/>
            <person name="Kirsch R."/>
            <person name="Pauchet Y."/>
        </authorList>
    </citation>
    <scope>NUCLEOTIDE SEQUENCE</scope>
    <source>
        <strain evidence="2">AMC_N1</strain>
    </source>
</reference>
<keyword evidence="3" id="KW-1185">Reference proteome</keyword>
<name>A0AAV8XWM7_9CUCU</name>
<dbReference type="EMBL" id="JAPWTK010000302">
    <property type="protein sequence ID" value="KAJ8943094.1"/>
    <property type="molecule type" value="Genomic_DNA"/>
</dbReference>
<dbReference type="Proteomes" id="UP001162162">
    <property type="component" value="Unassembled WGS sequence"/>
</dbReference>
<evidence type="ECO:0000313" key="3">
    <source>
        <dbReference type="Proteomes" id="UP001162162"/>
    </source>
</evidence>
<accession>A0AAV8XWM7</accession>
<organism evidence="2 3">
    <name type="scientific">Aromia moschata</name>
    <dbReference type="NCBI Taxonomy" id="1265417"/>
    <lineage>
        <taxon>Eukaryota</taxon>
        <taxon>Metazoa</taxon>
        <taxon>Ecdysozoa</taxon>
        <taxon>Arthropoda</taxon>
        <taxon>Hexapoda</taxon>
        <taxon>Insecta</taxon>
        <taxon>Pterygota</taxon>
        <taxon>Neoptera</taxon>
        <taxon>Endopterygota</taxon>
        <taxon>Coleoptera</taxon>
        <taxon>Polyphaga</taxon>
        <taxon>Cucujiformia</taxon>
        <taxon>Chrysomeloidea</taxon>
        <taxon>Cerambycidae</taxon>
        <taxon>Cerambycinae</taxon>
        <taxon>Callichromatini</taxon>
        <taxon>Aromia</taxon>
    </lineage>
</organism>
<dbReference type="AlphaFoldDB" id="A0AAV8XWM7"/>
<feature type="region of interest" description="Disordered" evidence="1">
    <location>
        <begin position="186"/>
        <end position="247"/>
    </location>
</feature>
<feature type="region of interest" description="Disordered" evidence="1">
    <location>
        <begin position="62"/>
        <end position="141"/>
    </location>
</feature>
<feature type="compositionally biased region" description="Polar residues" evidence="1">
    <location>
        <begin position="193"/>
        <end position="202"/>
    </location>
</feature>
<evidence type="ECO:0000256" key="1">
    <source>
        <dbReference type="SAM" id="MobiDB-lite"/>
    </source>
</evidence>
<proteinExistence type="predicted"/>
<sequence length="291" mass="32025">MTKISQSVKLSIAHHLAGLPGPPPEWAMLGARHPYPHGPFVPHHHPHFPHHMFAALDRPINTSPRIANEPSSTSLGPISINCSSAHSTTSPKTSPNVGLLATAGDSHSPEEDDISVTASPTPSPQPPPAFPGVPPPPLQSNQLFNNALAASLFLNTPLLPPPGQWLYSQLYPHDWGWMNLRSNSLLPGRPSPQEDTSQNPDSSSEKLDVTEIEEETKDAKDTAKEAFREKRDNDHADDKDSKSFNEGINLSLRVRKAAITFVRQKDEVSSSERENLKCANRDSNRHVWRPY</sequence>
<feature type="compositionally biased region" description="Polar residues" evidence="1">
    <location>
        <begin position="62"/>
        <end position="96"/>
    </location>
</feature>
<feature type="compositionally biased region" description="Pro residues" evidence="1">
    <location>
        <begin position="121"/>
        <end position="138"/>
    </location>
</feature>
<evidence type="ECO:0000313" key="2">
    <source>
        <dbReference type="EMBL" id="KAJ8943094.1"/>
    </source>
</evidence>